<feature type="region of interest" description="Disordered" evidence="2">
    <location>
        <begin position="43"/>
        <end position="62"/>
    </location>
</feature>
<dbReference type="PANTHER" id="PTHR23022:SF129">
    <property type="entry name" value="TRANSPOSABLE ELEMENT TC3 TRANSPOSASE"/>
    <property type="match status" value="1"/>
</dbReference>
<accession>A0A914EHI6</accession>
<evidence type="ECO:0000259" key="4">
    <source>
        <dbReference type="Pfam" id="PF13936"/>
    </source>
</evidence>
<proteinExistence type="predicted"/>
<comment type="subcellular location">
    <subcellularLocation>
        <location evidence="1">Nucleus</location>
    </subcellularLocation>
</comment>
<feature type="domain" description="Tc1-like transposase DDE" evidence="3">
    <location>
        <begin position="140"/>
        <end position="290"/>
    </location>
</feature>
<reference evidence="7" key="1">
    <citation type="submission" date="2022-11" db="UniProtKB">
        <authorList>
            <consortium name="WormBaseParasite"/>
        </authorList>
    </citation>
    <scope>IDENTIFICATION</scope>
</reference>
<evidence type="ECO:0000256" key="2">
    <source>
        <dbReference type="SAM" id="MobiDB-lite"/>
    </source>
</evidence>
<sequence length="329" mass="38368">MALGRKLSDFEKGQIAAYKRDGKSNRQIATLLGRSPTVIDNYVKNPAGYGTRKPTGRPTTISERDKRRIYREASNSVKTCSAIKKDLGLNVTPEWVRRIIRKNPNIVRRKLKKAPAIKKVNKRLRVIFGRQNTRRDWASVVWSDEKKFNLDGPDGVKYYWHDLCKDPLYFSRRNFGGGSVMVWAAFTSTGRVKLAFVPKRMNSIQYQFVLRRSLLPFFRRNRRQNFIFMQDNAPIHVSRSTRAWLRRKHIPLLGWPANSPDLNPIENIWGILVRRIYAENKQYQNVKELKKAIVAAWHTIDQEIIDDLVLSMDNRIFQVINRNGGPIDY</sequence>
<dbReference type="InterPro" id="IPR048703">
    <property type="entry name" value="Tnp_Tc3-like_HTH"/>
</dbReference>
<evidence type="ECO:0000313" key="6">
    <source>
        <dbReference type="Proteomes" id="UP000887540"/>
    </source>
</evidence>
<evidence type="ECO:0000259" key="5">
    <source>
        <dbReference type="Pfam" id="PF21517"/>
    </source>
</evidence>
<dbReference type="InterPro" id="IPR009057">
    <property type="entry name" value="Homeodomain-like_sf"/>
</dbReference>
<dbReference type="InterPro" id="IPR052338">
    <property type="entry name" value="Transposase_5"/>
</dbReference>
<dbReference type="InterPro" id="IPR025246">
    <property type="entry name" value="IS30-like_HTH"/>
</dbReference>
<feature type="domain" description="Transposable element Tc3 transposase-like DNA-binding HTH" evidence="5">
    <location>
        <begin position="64"/>
        <end position="102"/>
    </location>
</feature>
<organism evidence="6 7">
    <name type="scientific">Acrobeloides nanus</name>
    <dbReference type="NCBI Taxonomy" id="290746"/>
    <lineage>
        <taxon>Eukaryota</taxon>
        <taxon>Metazoa</taxon>
        <taxon>Ecdysozoa</taxon>
        <taxon>Nematoda</taxon>
        <taxon>Chromadorea</taxon>
        <taxon>Rhabditida</taxon>
        <taxon>Tylenchina</taxon>
        <taxon>Cephalobomorpha</taxon>
        <taxon>Cephaloboidea</taxon>
        <taxon>Cephalobidae</taxon>
        <taxon>Acrobeloides</taxon>
    </lineage>
</organism>
<dbReference type="InterPro" id="IPR047655">
    <property type="entry name" value="Transpos_IS630-like"/>
</dbReference>
<dbReference type="GO" id="GO:0005634">
    <property type="term" value="C:nucleus"/>
    <property type="evidence" value="ECO:0007669"/>
    <property type="project" value="UniProtKB-SubCell"/>
</dbReference>
<name>A0A914EHI6_9BILA</name>
<dbReference type="PANTHER" id="PTHR23022">
    <property type="entry name" value="TRANSPOSABLE ELEMENT-RELATED"/>
    <property type="match status" value="1"/>
</dbReference>
<dbReference type="GO" id="GO:0003676">
    <property type="term" value="F:nucleic acid binding"/>
    <property type="evidence" value="ECO:0007669"/>
    <property type="project" value="InterPro"/>
</dbReference>
<evidence type="ECO:0000259" key="3">
    <source>
        <dbReference type="Pfam" id="PF13358"/>
    </source>
</evidence>
<keyword evidence="6" id="KW-1185">Reference proteome</keyword>
<protein>
    <submittedName>
        <fullName evidence="7">Transposase</fullName>
    </submittedName>
</protein>
<dbReference type="Gene3D" id="1.10.10.60">
    <property type="entry name" value="Homeodomain-like"/>
    <property type="match status" value="1"/>
</dbReference>
<evidence type="ECO:0000313" key="7">
    <source>
        <dbReference type="WBParaSite" id="ACRNAN_scaffold8149.g31321.t1"/>
    </source>
</evidence>
<dbReference type="Proteomes" id="UP000887540">
    <property type="component" value="Unplaced"/>
</dbReference>
<dbReference type="Gene3D" id="3.30.420.10">
    <property type="entry name" value="Ribonuclease H-like superfamily/Ribonuclease H"/>
    <property type="match status" value="1"/>
</dbReference>
<dbReference type="InterPro" id="IPR038717">
    <property type="entry name" value="Tc1-like_DDE_dom"/>
</dbReference>
<dbReference type="InterPro" id="IPR036388">
    <property type="entry name" value="WH-like_DNA-bd_sf"/>
</dbReference>
<dbReference type="Pfam" id="PF13358">
    <property type="entry name" value="DDE_3"/>
    <property type="match status" value="1"/>
</dbReference>
<dbReference type="Pfam" id="PF13936">
    <property type="entry name" value="HTH_38"/>
    <property type="match status" value="1"/>
</dbReference>
<dbReference type="Gene3D" id="1.10.10.10">
    <property type="entry name" value="Winged helix-like DNA-binding domain superfamily/Winged helix DNA-binding domain"/>
    <property type="match status" value="1"/>
</dbReference>
<dbReference type="NCBIfam" id="NF033545">
    <property type="entry name" value="transpos_IS630"/>
    <property type="match status" value="1"/>
</dbReference>
<dbReference type="SUPFAM" id="SSF46689">
    <property type="entry name" value="Homeodomain-like"/>
    <property type="match status" value="1"/>
</dbReference>
<dbReference type="WBParaSite" id="ACRNAN_scaffold8149.g31321.t1">
    <property type="protein sequence ID" value="ACRNAN_scaffold8149.g31321.t1"/>
    <property type="gene ID" value="ACRNAN_scaffold8149.g31321"/>
</dbReference>
<feature type="domain" description="Transposase IS30-like HTH" evidence="4">
    <location>
        <begin position="4"/>
        <end position="44"/>
    </location>
</feature>
<dbReference type="InterPro" id="IPR036397">
    <property type="entry name" value="RNaseH_sf"/>
</dbReference>
<evidence type="ECO:0000256" key="1">
    <source>
        <dbReference type="ARBA" id="ARBA00004123"/>
    </source>
</evidence>
<dbReference type="Pfam" id="PF21517">
    <property type="entry name" value="HTH_Tnp_Tc3_2_like"/>
    <property type="match status" value="1"/>
</dbReference>
<dbReference type="AlphaFoldDB" id="A0A914EHI6"/>